<dbReference type="Gene3D" id="3.30.460.40">
    <property type="match status" value="1"/>
</dbReference>
<evidence type="ECO:0000313" key="2">
    <source>
        <dbReference type="Proteomes" id="UP000604475"/>
    </source>
</evidence>
<comment type="caution">
    <text evidence="1">The sequence shown here is derived from an EMBL/GenBank/DDBJ whole genome shotgun (WGS) entry which is preliminary data.</text>
</comment>
<dbReference type="AlphaFoldDB" id="A0A937UML8"/>
<evidence type="ECO:0000313" key="1">
    <source>
        <dbReference type="EMBL" id="MBL7626987.1"/>
    </source>
</evidence>
<dbReference type="SUPFAM" id="SSF81301">
    <property type="entry name" value="Nucleotidyltransferase"/>
    <property type="match status" value="1"/>
</dbReference>
<keyword evidence="2" id="KW-1185">Reference proteome</keyword>
<evidence type="ECO:0008006" key="3">
    <source>
        <dbReference type="Google" id="ProtNLM"/>
    </source>
</evidence>
<gene>
    <name evidence="1" type="ORF">I7412_07380</name>
</gene>
<name>A0A937UML8_9ACTN</name>
<organism evidence="1 2">
    <name type="scientific">Frankia nepalensis</name>
    <dbReference type="NCBI Taxonomy" id="1836974"/>
    <lineage>
        <taxon>Bacteria</taxon>
        <taxon>Bacillati</taxon>
        <taxon>Actinomycetota</taxon>
        <taxon>Actinomycetes</taxon>
        <taxon>Frankiales</taxon>
        <taxon>Frankiaceae</taxon>
        <taxon>Frankia</taxon>
    </lineage>
</organism>
<proteinExistence type="predicted"/>
<dbReference type="Proteomes" id="UP000604475">
    <property type="component" value="Unassembled WGS sequence"/>
</dbReference>
<dbReference type="EMBL" id="JAEACQ010000154">
    <property type="protein sequence ID" value="MBL7626987.1"/>
    <property type="molecule type" value="Genomic_DNA"/>
</dbReference>
<dbReference type="InterPro" id="IPR043519">
    <property type="entry name" value="NT_sf"/>
</dbReference>
<accession>A0A937UML8</accession>
<protein>
    <recommendedName>
        <fullName evidence="3">Nucleotidyltransferase</fullName>
    </recommendedName>
</protein>
<reference evidence="1" key="1">
    <citation type="submission" date="2020-12" db="EMBL/GenBank/DDBJ databases">
        <title>Genomic characterization of non-nitrogen-fixing Frankia strains.</title>
        <authorList>
            <person name="Carlos-Shanley C."/>
            <person name="Guerra T."/>
            <person name="Hahn D."/>
        </authorList>
    </citation>
    <scope>NUCLEOTIDE SEQUENCE</scope>
    <source>
        <strain evidence="1">CN6</strain>
    </source>
</reference>
<sequence length="179" mass="19468">MLAEHRVRYAIVGGVGARLQGTPYVTGDLDIVPDPEPENLARLAAALSGTATLKKAANSTEYLPHPEVQPAEFYAEYFAMYRTRYGAIDVLIELPGVGPFDAIMRNARRYDITGFGLSIYVASLEDIIRSKETAGRSKDLAALPALYEAANHLARHPDDYALSADALDVHTPPHGSDEQ</sequence>